<gene>
    <name evidence="2" type="ORF">AW10_03102</name>
</gene>
<evidence type="ECO:0000256" key="1">
    <source>
        <dbReference type="SAM" id="MobiDB-lite"/>
    </source>
</evidence>
<dbReference type="AlphaFoldDB" id="A0A011PMR6"/>
<evidence type="ECO:0000313" key="3">
    <source>
        <dbReference type="Proteomes" id="UP000021816"/>
    </source>
</evidence>
<name>A0A011PMR6_9PROT</name>
<sequence length="255" mass="27770">MDRVEPCRIALWLPAAGSDLLSFGDRGQGAATLAPASRAGGPRAPAVIRGGEVGRARWLARTGHRGASIRNRMEPRWSSHGEHGQRRAWSRIRRHCRDGHGQLCFSRLRSARDRRQSAAASAASAKLGQGDRSACQACGQSQGHYRRRFPSGRDHRSSLQHANMARINPGELGGLPTACHRSQQGRLQRLPARHLRSTRRVDSRPGRDHSQRSPGRERPDAHPGSHCNGRRAAQNRAAPAKQDVGKPAPGGIQAS</sequence>
<accession>A0A011PMR6</accession>
<proteinExistence type="predicted"/>
<protein>
    <submittedName>
        <fullName evidence="2">Uncharacterized protein</fullName>
    </submittedName>
</protein>
<reference evidence="2 3" key="1">
    <citation type="submission" date="2014-02" db="EMBL/GenBank/DDBJ databases">
        <title>Expanding our view of genomic diversity in Candidatus Accumulibacter clades.</title>
        <authorList>
            <person name="Skennerton C.T."/>
            <person name="Barr J.J."/>
            <person name="Slater F.R."/>
            <person name="Bond P.L."/>
            <person name="Tyson G.W."/>
        </authorList>
    </citation>
    <scope>NUCLEOTIDE SEQUENCE [LARGE SCALE GENOMIC DNA]</scope>
    <source>
        <strain evidence="3">BA-92</strain>
    </source>
</reference>
<dbReference type="EMBL" id="JEMX01000074">
    <property type="protein sequence ID" value="EXI78327.1"/>
    <property type="molecule type" value="Genomic_DNA"/>
</dbReference>
<dbReference type="Proteomes" id="UP000021816">
    <property type="component" value="Unassembled WGS sequence"/>
</dbReference>
<feature type="region of interest" description="Disordered" evidence="1">
    <location>
        <begin position="116"/>
        <end position="255"/>
    </location>
</feature>
<evidence type="ECO:0000313" key="2">
    <source>
        <dbReference type="EMBL" id="EXI78327.1"/>
    </source>
</evidence>
<comment type="caution">
    <text evidence="2">The sequence shown here is derived from an EMBL/GenBank/DDBJ whole genome shotgun (WGS) entry which is preliminary data.</text>
</comment>
<organism evidence="2 3">
    <name type="scientific">Candidatus Accumulibacter appositus</name>
    <dbReference type="NCBI Taxonomy" id="1454003"/>
    <lineage>
        <taxon>Bacteria</taxon>
        <taxon>Pseudomonadati</taxon>
        <taxon>Pseudomonadota</taxon>
        <taxon>Betaproteobacteria</taxon>
        <taxon>Candidatus Accumulibacter</taxon>
    </lineage>
</organism>
<feature type="compositionally biased region" description="Basic and acidic residues" evidence="1">
    <location>
        <begin position="199"/>
        <end position="223"/>
    </location>
</feature>